<evidence type="ECO:0000313" key="12">
    <source>
        <dbReference type="EMBL" id="QHA00620.1"/>
    </source>
</evidence>
<feature type="transmembrane region" description="Helical" evidence="9">
    <location>
        <begin position="173"/>
        <end position="197"/>
    </location>
</feature>
<reference evidence="12 13" key="1">
    <citation type="submission" date="2019-12" db="EMBL/GenBank/DDBJ databases">
        <title>Sequence classification of anaerobic respiratory reductive dehalogenases: First we see many, then we see few.</title>
        <authorList>
            <person name="Molenda O."/>
            <person name="Puentes Jacome L.A."/>
            <person name="Cao X."/>
            <person name="Nesbo C.L."/>
            <person name="Tang S."/>
            <person name="Morson N."/>
            <person name="Patron J."/>
            <person name="Lomheim L."/>
            <person name="Wishart D.S."/>
            <person name="Edwards E.A."/>
        </authorList>
    </citation>
    <scope>NUCLEOTIDE SEQUENCE [LARGE SCALE GENOMIC DNA]</scope>
    <source>
        <strain evidence="12 13">12DCA</strain>
    </source>
</reference>
<dbReference type="PANTHER" id="PTHR42682:SF3">
    <property type="entry name" value="FORMATE HYDROGENLYASE SUBUNIT 3-RELATED"/>
    <property type="match status" value="1"/>
</dbReference>
<dbReference type="InterPro" id="IPR001750">
    <property type="entry name" value="ND/Mrp_TM"/>
</dbReference>
<dbReference type="PRINTS" id="PR01437">
    <property type="entry name" value="NUOXDRDTASE4"/>
</dbReference>
<dbReference type="Pfam" id="PF00361">
    <property type="entry name" value="Proton_antipo_M"/>
    <property type="match status" value="1"/>
</dbReference>
<evidence type="ECO:0000256" key="6">
    <source>
        <dbReference type="ARBA" id="ARBA00023002"/>
    </source>
</evidence>
<dbReference type="Proteomes" id="UP000430508">
    <property type="component" value="Chromosome"/>
</dbReference>
<dbReference type="InterPro" id="IPR052175">
    <property type="entry name" value="ComplexI-like_HydComp"/>
</dbReference>
<feature type="transmembrane region" description="Helical" evidence="9">
    <location>
        <begin position="217"/>
        <end position="239"/>
    </location>
</feature>
<organism evidence="12 13">
    <name type="scientific">Dehalobacter restrictus</name>
    <dbReference type="NCBI Taxonomy" id="55583"/>
    <lineage>
        <taxon>Bacteria</taxon>
        <taxon>Bacillati</taxon>
        <taxon>Bacillota</taxon>
        <taxon>Clostridia</taxon>
        <taxon>Eubacteriales</taxon>
        <taxon>Desulfitobacteriaceae</taxon>
        <taxon>Dehalobacter</taxon>
    </lineage>
</organism>
<comment type="subcellular location">
    <subcellularLocation>
        <location evidence="1">Cell membrane</location>
        <topology evidence="1">Multi-pass membrane protein</topology>
    </subcellularLocation>
    <subcellularLocation>
        <location evidence="8">Membrane</location>
        <topology evidence="8">Multi-pass membrane protein</topology>
    </subcellularLocation>
</comment>
<dbReference type="GO" id="GO:0016491">
    <property type="term" value="F:oxidoreductase activity"/>
    <property type="evidence" value="ECO:0007669"/>
    <property type="project" value="UniProtKB-KW"/>
</dbReference>
<feature type="transmembrane region" description="Helical" evidence="9">
    <location>
        <begin position="310"/>
        <end position="333"/>
    </location>
</feature>
<feature type="transmembrane region" description="Helical" evidence="9">
    <location>
        <begin position="393"/>
        <end position="412"/>
    </location>
</feature>
<dbReference type="InterPro" id="IPR003918">
    <property type="entry name" value="NADH_UbQ_OxRdtase"/>
</dbReference>
<evidence type="ECO:0000256" key="8">
    <source>
        <dbReference type="RuleBase" id="RU000320"/>
    </source>
</evidence>
<gene>
    <name evidence="12" type="ORF">GQ588_08240</name>
</gene>
<keyword evidence="5 9" id="KW-1133">Transmembrane helix</keyword>
<dbReference type="InterPro" id="IPR001516">
    <property type="entry name" value="Proton_antipo_N"/>
</dbReference>
<name>A0A857DH15_9FIRM</name>
<dbReference type="GO" id="GO:0008137">
    <property type="term" value="F:NADH dehydrogenase (ubiquinone) activity"/>
    <property type="evidence" value="ECO:0007669"/>
    <property type="project" value="InterPro"/>
</dbReference>
<feature type="transmembrane region" description="Helical" evidence="9">
    <location>
        <begin position="662"/>
        <end position="679"/>
    </location>
</feature>
<feature type="domain" description="NADH:quinone oxidoreductase/Mrp antiporter transmembrane" evidence="10">
    <location>
        <begin position="139"/>
        <end position="424"/>
    </location>
</feature>
<feature type="transmembrane region" description="Helical" evidence="9">
    <location>
        <begin position="41"/>
        <end position="68"/>
    </location>
</feature>
<feature type="transmembrane region" description="Helical" evidence="9">
    <location>
        <begin position="353"/>
        <end position="373"/>
    </location>
</feature>
<feature type="transmembrane region" description="Helical" evidence="9">
    <location>
        <begin position="486"/>
        <end position="506"/>
    </location>
</feature>
<feature type="transmembrane region" description="Helical" evidence="9">
    <location>
        <begin position="432"/>
        <end position="465"/>
    </location>
</feature>
<evidence type="ECO:0000256" key="3">
    <source>
        <dbReference type="ARBA" id="ARBA00022475"/>
    </source>
</evidence>
<evidence type="ECO:0000256" key="1">
    <source>
        <dbReference type="ARBA" id="ARBA00004651"/>
    </source>
</evidence>
<keyword evidence="3" id="KW-1003">Cell membrane</keyword>
<evidence type="ECO:0000256" key="5">
    <source>
        <dbReference type="ARBA" id="ARBA00022989"/>
    </source>
</evidence>
<keyword evidence="6" id="KW-0560">Oxidoreductase</keyword>
<feature type="transmembrane region" description="Helical" evidence="9">
    <location>
        <begin position="280"/>
        <end position="303"/>
    </location>
</feature>
<protein>
    <submittedName>
        <fullName evidence="12">Formate hydrogenlyase</fullName>
    </submittedName>
</protein>
<evidence type="ECO:0000259" key="10">
    <source>
        <dbReference type="Pfam" id="PF00361"/>
    </source>
</evidence>
<dbReference type="RefSeq" id="WP_019226099.1">
    <property type="nucleotide sequence ID" value="NZ_CP046996.1"/>
</dbReference>
<feature type="transmembrane region" description="Helical" evidence="9">
    <location>
        <begin position="118"/>
        <end position="136"/>
    </location>
</feature>
<dbReference type="AlphaFoldDB" id="A0A857DH15"/>
<feature type="transmembrane region" description="Helical" evidence="9">
    <location>
        <begin position="539"/>
        <end position="563"/>
    </location>
</feature>
<dbReference type="EMBL" id="CP046996">
    <property type="protein sequence ID" value="QHA00620.1"/>
    <property type="molecule type" value="Genomic_DNA"/>
</dbReference>
<feature type="transmembrane region" description="Helical" evidence="9">
    <location>
        <begin position="142"/>
        <end position="161"/>
    </location>
</feature>
<keyword evidence="4 8" id="KW-0812">Transmembrane</keyword>
<feature type="domain" description="NADH-Ubiquinone oxidoreductase (complex I) chain 5 N-terminal" evidence="11">
    <location>
        <begin position="77"/>
        <end position="114"/>
    </location>
</feature>
<evidence type="ECO:0000259" key="11">
    <source>
        <dbReference type="Pfam" id="PF00662"/>
    </source>
</evidence>
<dbReference type="Pfam" id="PF00662">
    <property type="entry name" value="Proton_antipo_N"/>
    <property type="match status" value="1"/>
</dbReference>
<dbReference type="PANTHER" id="PTHR42682">
    <property type="entry name" value="HYDROGENASE-4 COMPONENT F"/>
    <property type="match status" value="1"/>
</dbReference>
<evidence type="ECO:0000313" key="13">
    <source>
        <dbReference type="Proteomes" id="UP000430508"/>
    </source>
</evidence>
<keyword evidence="7 9" id="KW-0472">Membrane</keyword>
<sequence length="683" mass="74631">MELLLHHLYLVSIFGYLLGAVISLGYLFVKKQNTGNVIVNALCILASAAAAAASVGKIFSGVGTLNIFSLQSAIPFITLNISIDNLSAFFVLALSILVFCVSIYSIGYISHYNGKRNIGLFNFLYVMFIISMFFVLTSANAVFFYISWEAMSLLSYFLVVFESEKEENQQAGTLYIVMTHLATACLLIGFMIMYHYTHSFDLTIAQNGAAIPEMARNIAFILFLVGFGTKAGVIPLHIWLPYAHPAAPSNVSALMSGIMIKTAIYGLIRFVLCYLGVQNTWWGIVILVLGMLSAVLGVAYALMEHNIKRLLAFHSVENIGIILIGLGVSYIAFAQNHLLIGGLALTAALLHTFNHTLFKGGLFLGAGAIQYAVHTKDIEKLGGLLKKMPVTGFMILCFSLAISAIVPFNGFISEWLTYQSLFANILPGQFGLNFFSAVAVAALALTGALAAACFVKLFGISFLGLPRSEQAANAQEVPKTMNIGMGLLALICLGIGLFPLTILKLLDPVVGSLGGGSVFSQLQGGFMLVYYPLTVSPGIISPMALVLALAGIILFTLLVIRIVGGKYIEQKYGTWDCGFEALNARMQYSATGFSKPIKIVFRILFRPTRKITTEGDSFYYPESIEYATTVASIFEDYLYHPVIKRLQKFSQRTKYKIQTGSIHSYLIYIFAAVLLLMLYNRLA</sequence>
<feature type="transmembrane region" description="Helical" evidence="9">
    <location>
        <begin position="88"/>
        <end position="106"/>
    </location>
</feature>
<evidence type="ECO:0000256" key="4">
    <source>
        <dbReference type="ARBA" id="ARBA00022692"/>
    </source>
</evidence>
<dbReference type="GO" id="GO:0016829">
    <property type="term" value="F:lyase activity"/>
    <property type="evidence" value="ECO:0007669"/>
    <property type="project" value="UniProtKB-KW"/>
</dbReference>
<evidence type="ECO:0000256" key="9">
    <source>
        <dbReference type="SAM" id="Phobius"/>
    </source>
</evidence>
<feature type="transmembrane region" description="Helical" evidence="9">
    <location>
        <begin position="6"/>
        <end position="29"/>
    </location>
</feature>
<proteinExistence type="inferred from homology"/>
<dbReference type="GO" id="GO:0042773">
    <property type="term" value="P:ATP synthesis coupled electron transport"/>
    <property type="evidence" value="ECO:0007669"/>
    <property type="project" value="InterPro"/>
</dbReference>
<accession>A0A857DH15</accession>
<dbReference type="GO" id="GO:0005886">
    <property type="term" value="C:plasma membrane"/>
    <property type="evidence" value="ECO:0007669"/>
    <property type="project" value="UniProtKB-SubCell"/>
</dbReference>
<evidence type="ECO:0000256" key="7">
    <source>
        <dbReference type="ARBA" id="ARBA00023136"/>
    </source>
</evidence>
<comment type="similarity">
    <text evidence="2">Belongs to the CPA3 antiporters (TC 2.A.63) subunit A family.</text>
</comment>
<evidence type="ECO:0000256" key="2">
    <source>
        <dbReference type="ARBA" id="ARBA00008483"/>
    </source>
</evidence>
<keyword evidence="12" id="KW-0456">Lyase</keyword>
<feature type="transmembrane region" description="Helical" evidence="9">
    <location>
        <begin position="251"/>
        <end position="268"/>
    </location>
</feature>